<keyword evidence="3" id="KW-1185">Reference proteome</keyword>
<name>A0A549SZ93_9HYPH</name>
<sequence length="108" mass="11504">MSMNSPNDFPRSGSQADIELQLQQLREDIAALAKAVAAAGTNKAEDLKAKARRASSEAIDASAHVMDAARAQAASIEQDLERQIRTKPLQSVAIAAGLGFLFALLSRR</sequence>
<accession>A0A549SZ93</accession>
<protein>
    <submittedName>
        <fullName evidence="2">DUF883 family protein</fullName>
    </submittedName>
</protein>
<evidence type="ECO:0000256" key="1">
    <source>
        <dbReference type="SAM" id="Coils"/>
    </source>
</evidence>
<keyword evidence="1" id="KW-0175">Coiled coil</keyword>
<evidence type="ECO:0000313" key="2">
    <source>
        <dbReference type="EMBL" id="TRL34956.1"/>
    </source>
</evidence>
<dbReference type="RefSeq" id="WP_143127221.1">
    <property type="nucleotide sequence ID" value="NZ_VJMG01000071.1"/>
</dbReference>
<evidence type="ECO:0000313" key="3">
    <source>
        <dbReference type="Proteomes" id="UP000316801"/>
    </source>
</evidence>
<dbReference type="EMBL" id="VJMG01000071">
    <property type="protein sequence ID" value="TRL34956.1"/>
    <property type="molecule type" value="Genomic_DNA"/>
</dbReference>
<dbReference type="Proteomes" id="UP000316801">
    <property type="component" value="Unassembled WGS sequence"/>
</dbReference>
<gene>
    <name evidence="2" type="ORF">FNA46_21260</name>
</gene>
<reference evidence="2 3" key="1">
    <citation type="submission" date="2019-07" db="EMBL/GenBank/DDBJ databases">
        <title>Ln-dependent methylotrophs.</title>
        <authorList>
            <person name="Tani A."/>
        </authorList>
    </citation>
    <scope>NUCLEOTIDE SEQUENCE [LARGE SCALE GENOMIC DNA]</scope>
    <source>
        <strain evidence="2 3">SM12</strain>
    </source>
</reference>
<comment type="caution">
    <text evidence="2">The sequence shown here is derived from an EMBL/GenBank/DDBJ whole genome shotgun (WGS) entry which is preliminary data.</text>
</comment>
<proteinExistence type="predicted"/>
<dbReference type="AlphaFoldDB" id="A0A549SZ93"/>
<organism evidence="2 3">
    <name type="scientific">Rhizobium straminoryzae</name>
    <dbReference type="NCBI Taxonomy" id="1387186"/>
    <lineage>
        <taxon>Bacteria</taxon>
        <taxon>Pseudomonadati</taxon>
        <taxon>Pseudomonadota</taxon>
        <taxon>Alphaproteobacteria</taxon>
        <taxon>Hyphomicrobiales</taxon>
        <taxon>Rhizobiaceae</taxon>
        <taxon>Rhizobium/Agrobacterium group</taxon>
        <taxon>Rhizobium</taxon>
    </lineage>
</organism>
<feature type="coiled-coil region" evidence="1">
    <location>
        <begin position="15"/>
        <end position="42"/>
    </location>
</feature>